<dbReference type="Gene3D" id="2.60.40.2630">
    <property type="match status" value="1"/>
</dbReference>
<evidence type="ECO:0000313" key="3">
    <source>
        <dbReference type="Proteomes" id="UP000022272"/>
    </source>
</evidence>
<dbReference type="Pfam" id="PF13149">
    <property type="entry name" value="Mfa_like_1"/>
    <property type="match status" value="1"/>
</dbReference>
<comment type="caution">
    <text evidence="2">The sequence shown here is derived from an EMBL/GenBank/DDBJ whole genome shotgun (WGS) entry which is preliminary data.</text>
</comment>
<organism evidence="2 3">
    <name type="scientific">Bacteroides fragilis str. 2-F-2 #4</name>
    <dbReference type="NCBI Taxonomy" id="1339280"/>
    <lineage>
        <taxon>Bacteria</taxon>
        <taxon>Pseudomonadati</taxon>
        <taxon>Bacteroidota</taxon>
        <taxon>Bacteroidia</taxon>
        <taxon>Bacteroidales</taxon>
        <taxon>Bacteroidaceae</taxon>
        <taxon>Bacteroides</taxon>
    </lineage>
</organism>
<name>A0A015Y9N7_BACFG</name>
<keyword evidence="1" id="KW-0732">Signal</keyword>
<dbReference type="AlphaFoldDB" id="A0A015Y9N7"/>
<evidence type="ECO:0000256" key="1">
    <source>
        <dbReference type="SAM" id="SignalP"/>
    </source>
</evidence>
<dbReference type="RefSeq" id="WP_032571336.1">
    <property type="nucleotide sequence ID" value="NZ_JGDM01000082.1"/>
</dbReference>
<protein>
    <recommendedName>
        <fullName evidence="4">Fimbrillin family protein</fullName>
    </recommendedName>
</protein>
<dbReference type="CDD" id="cd13121">
    <property type="entry name" value="BF2867_like_C"/>
    <property type="match status" value="1"/>
</dbReference>
<dbReference type="PATRIC" id="fig|1339280.3.peg.3675"/>
<dbReference type="PROSITE" id="PS51257">
    <property type="entry name" value="PROKAR_LIPOPROTEIN"/>
    <property type="match status" value="1"/>
</dbReference>
<reference evidence="2 3" key="1">
    <citation type="submission" date="2014-02" db="EMBL/GenBank/DDBJ databases">
        <authorList>
            <person name="Sears C."/>
            <person name="Carroll K."/>
            <person name="Sack B.R."/>
            <person name="Qadri F."/>
            <person name="Myers L.L."/>
            <person name="Chung G.-T."/>
            <person name="Escheverria P."/>
            <person name="Fraser C.M."/>
            <person name="Sadzewicz L."/>
            <person name="Shefchek K.A."/>
            <person name="Tallon L."/>
            <person name="Das S.P."/>
            <person name="Daugherty S."/>
            <person name="Mongodin E.F."/>
        </authorList>
    </citation>
    <scope>NUCLEOTIDE SEQUENCE [LARGE SCALE GENOMIC DNA]</scope>
    <source>
        <strain evidence="2 3">2-F-2 #4</strain>
    </source>
</reference>
<accession>A0A015Y9N7</accession>
<proteinExistence type="predicted"/>
<dbReference type="InterPro" id="IPR042278">
    <property type="entry name" value="Mfa-like_1_N"/>
</dbReference>
<evidence type="ECO:0008006" key="4">
    <source>
        <dbReference type="Google" id="ProtNLM"/>
    </source>
</evidence>
<feature type="signal peptide" evidence="1">
    <location>
        <begin position="1"/>
        <end position="17"/>
    </location>
</feature>
<dbReference type="InterPro" id="IPR025049">
    <property type="entry name" value="Mfa-like_1"/>
</dbReference>
<dbReference type="Gene3D" id="2.60.40.2620">
    <property type="entry name" value="Fimbrillin-like"/>
    <property type="match status" value="1"/>
</dbReference>
<dbReference type="Proteomes" id="UP000022272">
    <property type="component" value="Unassembled WGS sequence"/>
</dbReference>
<dbReference type="EMBL" id="JGDM01000082">
    <property type="protein sequence ID" value="EXZ43155.1"/>
    <property type="molecule type" value="Genomic_DNA"/>
</dbReference>
<sequence length="335" mass="35767">MRTKAFMMMAAAALAMAGCSNDENEVMDNWNGEIRLTSGLEVQQTETRGMTTDLQTTKIAQDNHVGFFINEEVASGETATTTYTPNLDYTADGNGGFSGTTVYFPQSGKDVNIYAYAPRKTDLTLDGNYSFTVKADQSKDADYIASDLLWGQPMKLKTGSTTDYEPANPVERTKENVPVSFKHLLSKIEIELVAGDGLTTDDFKGATLTVMNTLPGTSLTLSSGEISSASGTAADITVAVYPTDATPAALTGSAIVVPQTIAKNTQFIKLNLKKGGDLYYRVPNGTTDTALELASGKIYKYKITAKLTGLTVTSTIANWETIGNGDPITGDAVME</sequence>
<evidence type="ECO:0000313" key="2">
    <source>
        <dbReference type="EMBL" id="EXZ43155.1"/>
    </source>
</evidence>
<dbReference type="CDD" id="cd13120">
    <property type="entry name" value="BF2867_like_N"/>
    <property type="match status" value="1"/>
</dbReference>
<gene>
    <name evidence="2" type="ORF">M076_3836</name>
</gene>
<feature type="chain" id="PRO_5001482426" description="Fimbrillin family protein" evidence="1">
    <location>
        <begin position="18"/>
        <end position="335"/>
    </location>
</feature>